<dbReference type="InterPro" id="IPR012981">
    <property type="entry name" value="PIH1_N"/>
</dbReference>
<dbReference type="GO" id="GO:0000492">
    <property type="term" value="P:box C/D snoRNP assembly"/>
    <property type="evidence" value="ECO:0007669"/>
    <property type="project" value="TreeGrafter"/>
</dbReference>
<evidence type="ECO:0000313" key="7">
    <source>
        <dbReference type="RefSeq" id="XP_020039706.1"/>
    </source>
</evidence>
<dbReference type="CDD" id="cd00298">
    <property type="entry name" value="ACD_sHsps_p23-like"/>
    <property type="match status" value="1"/>
</dbReference>
<dbReference type="InterPro" id="IPR050734">
    <property type="entry name" value="PIH1/Kintoun_subfamily"/>
</dbReference>
<keyword evidence="6" id="KW-1185">Reference proteome</keyword>
<dbReference type="Pfam" id="PF08190">
    <property type="entry name" value="PIH1"/>
    <property type="match status" value="1"/>
</dbReference>
<protein>
    <recommendedName>
        <fullName evidence="2">PIH1 domain-containing protein 2</fullName>
    </recommendedName>
</protein>
<feature type="domain" description="PIH1D1/2/3 CS-like" evidence="4">
    <location>
        <begin position="241"/>
        <end position="313"/>
    </location>
</feature>
<dbReference type="GO" id="GO:1990904">
    <property type="term" value="C:ribonucleoprotein complex"/>
    <property type="evidence" value="ECO:0007669"/>
    <property type="project" value="TreeGrafter"/>
</dbReference>
<dbReference type="InterPro" id="IPR041442">
    <property type="entry name" value="PIH1D1/2/3_CS-like"/>
</dbReference>
<dbReference type="GO" id="GO:0005737">
    <property type="term" value="C:cytoplasm"/>
    <property type="evidence" value="ECO:0007669"/>
    <property type="project" value="TreeGrafter"/>
</dbReference>
<dbReference type="RefSeq" id="XP_073922837.1">
    <property type="nucleotide sequence ID" value="XM_074066736.1"/>
</dbReference>
<dbReference type="GO" id="GO:0006364">
    <property type="term" value="P:rRNA processing"/>
    <property type="evidence" value="ECO:0007669"/>
    <property type="project" value="TreeGrafter"/>
</dbReference>
<dbReference type="GO" id="GO:0097255">
    <property type="term" value="C:R2TP complex"/>
    <property type="evidence" value="ECO:0007669"/>
    <property type="project" value="TreeGrafter"/>
</dbReference>
<evidence type="ECO:0000259" key="3">
    <source>
        <dbReference type="Pfam" id="PF08190"/>
    </source>
</evidence>
<evidence type="ECO:0000313" key="6">
    <source>
        <dbReference type="Proteomes" id="UP001732720"/>
    </source>
</evidence>
<accession>A0A8C0WRG1</accession>
<comment type="similarity">
    <text evidence="1">Belongs to the PIH1 family.</text>
</comment>
<dbReference type="Ensembl" id="ENSCCNT00000018135.1">
    <property type="protein sequence ID" value="ENSCCNP00000013832.1"/>
    <property type="gene ID" value="ENSCCNG00000014326.1"/>
</dbReference>
<reference evidence="5" key="1">
    <citation type="submission" date="2023-09" db="UniProtKB">
        <authorList>
            <consortium name="Ensembl"/>
        </authorList>
    </citation>
    <scope>IDENTIFICATION</scope>
</reference>
<evidence type="ECO:0000256" key="1">
    <source>
        <dbReference type="ARBA" id="ARBA00008511"/>
    </source>
</evidence>
<sequence length="314" mass="36005">MKTSSKDLLTQISQFWNLLDDLAESDPERYKNFIQQELKEGRDLCDGPEPQLCLQTRILKPKEKILFINLCQWKRIPAPQSATHPVPISVGKPEDISETSDVYIIINVAYSPGVLQAAEKDQVKTDQLIKMAMKCIEERFQFTLSHSYHVTEFRIKGSIQRMKQNLMGIPTGITDLRQEIRNENILEQMSSTVSEPDHFPQLLLPKEQVSDKARCLIEEISSTDLQVEMKTPAYELKIVKDQSEKPLKIELQVELPGVNSVSFCDLRVSEDDLLMEVSEKYRLHLNLPKSVDTEMTTAKFIRDKSTLIITMPLV</sequence>
<dbReference type="OrthoDB" id="545063at2759"/>
<name>A0A8C0WRG1_CASCN</name>
<dbReference type="GeneID" id="109699437"/>
<dbReference type="PANTHER" id="PTHR22997">
    <property type="entry name" value="PIH1 DOMAIN-CONTAINING PROTEIN 1"/>
    <property type="match status" value="1"/>
</dbReference>
<reference evidence="7" key="2">
    <citation type="submission" date="2025-04" db="UniProtKB">
        <authorList>
            <consortium name="RefSeq"/>
        </authorList>
    </citation>
    <scope>IDENTIFICATION</scope>
    <source>
        <tissue evidence="7">Leukocyte</tissue>
    </source>
</reference>
<evidence type="ECO:0000256" key="2">
    <source>
        <dbReference type="ARBA" id="ARBA00040541"/>
    </source>
</evidence>
<dbReference type="PANTHER" id="PTHR22997:SF6">
    <property type="entry name" value="PIH1 DOMAIN-CONTAINING PROTEIN 2"/>
    <property type="match status" value="1"/>
</dbReference>
<feature type="domain" description="PIH1 N-terminal" evidence="3">
    <location>
        <begin position="47"/>
        <end position="160"/>
    </location>
</feature>
<dbReference type="KEGG" id="ccan:109699437"/>
<dbReference type="Proteomes" id="UP001732720">
    <property type="component" value="Chromosome 2"/>
</dbReference>
<gene>
    <name evidence="5 7" type="primary">Pih1d2</name>
</gene>
<dbReference type="CTD" id="120379"/>
<evidence type="ECO:0000259" key="4">
    <source>
        <dbReference type="Pfam" id="PF18201"/>
    </source>
</evidence>
<proteinExistence type="inferred from homology"/>
<evidence type="ECO:0000313" key="5">
    <source>
        <dbReference type="Ensembl" id="ENSCCNP00000013832.1"/>
    </source>
</evidence>
<dbReference type="RefSeq" id="XP_020039706.1">
    <property type="nucleotide sequence ID" value="XM_020184117.1"/>
</dbReference>
<dbReference type="AlphaFoldDB" id="A0A8C0WRG1"/>
<dbReference type="Pfam" id="PF18201">
    <property type="entry name" value="PIH1_CS"/>
    <property type="match status" value="1"/>
</dbReference>
<organism evidence="5">
    <name type="scientific">Castor canadensis</name>
    <name type="common">American beaver</name>
    <dbReference type="NCBI Taxonomy" id="51338"/>
    <lineage>
        <taxon>Eukaryota</taxon>
        <taxon>Metazoa</taxon>
        <taxon>Chordata</taxon>
        <taxon>Craniata</taxon>
        <taxon>Vertebrata</taxon>
        <taxon>Euteleostomi</taxon>
        <taxon>Mammalia</taxon>
        <taxon>Eutheria</taxon>
        <taxon>Euarchontoglires</taxon>
        <taxon>Glires</taxon>
        <taxon>Rodentia</taxon>
        <taxon>Castorimorpha</taxon>
        <taxon>Castoridae</taxon>
        <taxon>Castor</taxon>
    </lineage>
</organism>